<keyword evidence="2" id="KW-0472">Membrane</keyword>
<evidence type="ECO:0000313" key="3">
    <source>
        <dbReference type="EMBL" id="GAA4024091.1"/>
    </source>
</evidence>
<keyword evidence="4" id="KW-1185">Reference proteome</keyword>
<dbReference type="EMBL" id="BAAAZE010000008">
    <property type="protein sequence ID" value="GAA4024091.1"/>
    <property type="molecule type" value="Genomic_DNA"/>
</dbReference>
<name>A0ABP7TBZ1_9BURK</name>
<dbReference type="Proteomes" id="UP001501353">
    <property type="component" value="Unassembled WGS sequence"/>
</dbReference>
<feature type="transmembrane region" description="Helical" evidence="2">
    <location>
        <begin position="12"/>
        <end position="33"/>
    </location>
</feature>
<evidence type="ECO:0000313" key="4">
    <source>
        <dbReference type="Proteomes" id="UP001501353"/>
    </source>
</evidence>
<gene>
    <name evidence="3" type="ORF">GCM10022212_22030</name>
</gene>
<reference evidence="4" key="1">
    <citation type="journal article" date="2019" name="Int. J. Syst. Evol. Microbiol.">
        <title>The Global Catalogue of Microorganisms (GCM) 10K type strain sequencing project: providing services to taxonomists for standard genome sequencing and annotation.</title>
        <authorList>
            <consortium name="The Broad Institute Genomics Platform"/>
            <consortium name="The Broad Institute Genome Sequencing Center for Infectious Disease"/>
            <person name="Wu L."/>
            <person name="Ma J."/>
        </authorList>
    </citation>
    <scope>NUCLEOTIDE SEQUENCE [LARGE SCALE GENOMIC DNA]</scope>
    <source>
        <strain evidence="4">JCM 16673</strain>
    </source>
</reference>
<proteinExistence type="predicted"/>
<comment type="caution">
    <text evidence="3">The sequence shown here is derived from an EMBL/GenBank/DDBJ whole genome shotgun (WGS) entry which is preliminary data.</text>
</comment>
<sequence>MTPVEPPRSRPVTISVAAVVTLLLHGLVLWLILHHTSDFPQPLDGKRDTETTLMMIPNVPDAAAQPKRARGVEVPARPTVVPRKPKPQKQAPVRASRPRPVPDTPSLPALARTVPPPEPATPPVDDFSSRLAAKQQQRAEAESQERATQAARGTPEQQDNERGKQAALANIASSLKSAGIEKESGGGLFQLQSVGAHNAEFLFRGWKKDAGRNWSQMLNVEQGSELDIRIAVVKKMIEIIRQHTQEDFSWDSRRLGKKIMLSARPEESAGLQQFLLREFFPDYSPPRR</sequence>
<evidence type="ECO:0000256" key="1">
    <source>
        <dbReference type="SAM" id="MobiDB-lite"/>
    </source>
</evidence>
<keyword evidence="2" id="KW-0812">Transmembrane</keyword>
<organism evidence="3 4">
    <name type="scientific">Actimicrobium antarcticum</name>
    <dbReference type="NCBI Taxonomy" id="1051899"/>
    <lineage>
        <taxon>Bacteria</taxon>
        <taxon>Pseudomonadati</taxon>
        <taxon>Pseudomonadota</taxon>
        <taxon>Betaproteobacteria</taxon>
        <taxon>Burkholderiales</taxon>
        <taxon>Oxalobacteraceae</taxon>
        <taxon>Actimicrobium</taxon>
    </lineage>
</organism>
<accession>A0ABP7TBZ1</accession>
<feature type="region of interest" description="Disordered" evidence="1">
    <location>
        <begin position="63"/>
        <end position="164"/>
    </location>
</feature>
<protein>
    <submittedName>
        <fullName evidence="3">Uncharacterized protein</fullName>
    </submittedName>
</protein>
<evidence type="ECO:0000256" key="2">
    <source>
        <dbReference type="SAM" id="Phobius"/>
    </source>
</evidence>
<keyword evidence="2" id="KW-1133">Transmembrane helix</keyword>